<organism evidence="1 2">
    <name type="scientific">Hungatella hathewayi WAL-18680</name>
    <dbReference type="NCBI Taxonomy" id="742737"/>
    <lineage>
        <taxon>Bacteria</taxon>
        <taxon>Bacillati</taxon>
        <taxon>Bacillota</taxon>
        <taxon>Clostridia</taxon>
        <taxon>Lachnospirales</taxon>
        <taxon>Lachnospiraceae</taxon>
        <taxon>Hungatella</taxon>
    </lineage>
</organism>
<dbReference type="NCBIfam" id="TIGR02384">
    <property type="entry name" value="RelB_DinJ"/>
    <property type="match status" value="1"/>
</dbReference>
<dbReference type="RefSeq" id="WP_006780895.1">
    <property type="nucleotide sequence ID" value="NZ_CP040506.1"/>
</dbReference>
<evidence type="ECO:0000313" key="2">
    <source>
        <dbReference type="Proteomes" id="UP000005384"/>
    </source>
</evidence>
<name>G5IHD9_9FIRM</name>
<sequence>MAKEATLQVRMDAELKEKVEALYRDMGTSFAEAVRIFAKQSIQENGMPFVVTANKKSTYGRLSKYADMKLAAKEEGAYERAMVGKHEKTD</sequence>
<dbReference type="EMBL" id="ADLN01000076">
    <property type="protein sequence ID" value="EHI59104.1"/>
    <property type="molecule type" value="Genomic_DNA"/>
</dbReference>
<dbReference type="Pfam" id="PF04221">
    <property type="entry name" value="RelB"/>
    <property type="match status" value="1"/>
</dbReference>
<dbReference type="Gene3D" id="1.10.1220.10">
    <property type="entry name" value="Met repressor-like"/>
    <property type="match status" value="1"/>
</dbReference>
<dbReference type="PATRIC" id="fig|742737.3.peg.2917"/>
<keyword evidence="2" id="KW-1185">Reference proteome</keyword>
<proteinExistence type="predicted"/>
<dbReference type="InterPro" id="IPR007337">
    <property type="entry name" value="RelB/DinJ"/>
</dbReference>
<dbReference type="GO" id="GO:0006355">
    <property type="term" value="P:regulation of DNA-templated transcription"/>
    <property type="evidence" value="ECO:0007669"/>
    <property type="project" value="InterPro"/>
</dbReference>
<dbReference type="OrthoDB" id="9804867at2"/>
<comment type="caution">
    <text evidence="1">The sequence shown here is derived from an EMBL/GenBank/DDBJ whole genome shotgun (WGS) entry which is preliminary data.</text>
</comment>
<dbReference type="AlphaFoldDB" id="G5IHD9"/>
<dbReference type="Proteomes" id="UP000005384">
    <property type="component" value="Unassembled WGS sequence"/>
</dbReference>
<dbReference type="HOGENOM" id="CLU_154558_5_0_9"/>
<dbReference type="InterPro" id="IPR013321">
    <property type="entry name" value="Arc_rbn_hlx_hlx"/>
</dbReference>
<evidence type="ECO:0008006" key="3">
    <source>
        <dbReference type="Google" id="ProtNLM"/>
    </source>
</evidence>
<reference evidence="1 2" key="1">
    <citation type="submission" date="2011-08" db="EMBL/GenBank/DDBJ databases">
        <title>The Genome Sequence of Clostridium hathewayi WAL-18680.</title>
        <authorList>
            <consortium name="The Broad Institute Genome Sequencing Platform"/>
            <person name="Earl A."/>
            <person name="Ward D."/>
            <person name="Feldgarden M."/>
            <person name="Gevers D."/>
            <person name="Finegold S.M."/>
            <person name="Summanen P.H."/>
            <person name="Molitoris D.R."/>
            <person name="Song M."/>
            <person name="Daigneault M."/>
            <person name="Allen-Vercoe E."/>
            <person name="Young S.K."/>
            <person name="Zeng Q."/>
            <person name="Gargeya S."/>
            <person name="Fitzgerald M."/>
            <person name="Haas B."/>
            <person name="Abouelleil A."/>
            <person name="Alvarado L."/>
            <person name="Arachchi H.M."/>
            <person name="Berlin A."/>
            <person name="Brown A."/>
            <person name="Chapman S.B."/>
            <person name="Chen Z."/>
            <person name="Dunbar C."/>
            <person name="Freedman E."/>
            <person name="Gearin G."/>
            <person name="Gellesch M."/>
            <person name="Goldberg J."/>
            <person name="Griggs A."/>
            <person name="Gujja S."/>
            <person name="Heiman D."/>
            <person name="Howarth C."/>
            <person name="Larson L."/>
            <person name="Lui A."/>
            <person name="MacDonald P.J.P."/>
            <person name="Montmayeur A."/>
            <person name="Murphy C."/>
            <person name="Neiman D."/>
            <person name="Pearson M."/>
            <person name="Priest M."/>
            <person name="Roberts A."/>
            <person name="Saif S."/>
            <person name="Shea T."/>
            <person name="Shenoy N."/>
            <person name="Sisk P."/>
            <person name="Stolte C."/>
            <person name="Sykes S."/>
            <person name="Wortman J."/>
            <person name="Nusbaum C."/>
            <person name="Birren B."/>
        </authorList>
    </citation>
    <scope>NUCLEOTIDE SEQUENCE [LARGE SCALE GENOMIC DNA]</scope>
    <source>
        <strain evidence="1 2">WAL-18680</strain>
    </source>
</reference>
<gene>
    <name evidence="1" type="ORF">HMPREF9473_02917</name>
</gene>
<protein>
    <recommendedName>
        <fullName evidence="3">Addiction module antitoxin, RelB/DinJ family</fullName>
    </recommendedName>
</protein>
<accession>G5IHD9</accession>
<evidence type="ECO:0000313" key="1">
    <source>
        <dbReference type="EMBL" id="EHI59104.1"/>
    </source>
</evidence>